<accession>A0A2P6MLG1</accession>
<proteinExistence type="predicted"/>
<dbReference type="Proteomes" id="UP000243650">
    <property type="component" value="Unassembled WGS sequence"/>
</dbReference>
<dbReference type="GO" id="GO:1902201">
    <property type="term" value="P:negative regulation of bacterial-type flagellum-dependent cell motility"/>
    <property type="evidence" value="ECO:0007669"/>
    <property type="project" value="TreeGrafter"/>
</dbReference>
<dbReference type="NCBIfam" id="TIGR00254">
    <property type="entry name" value="GGDEF"/>
    <property type="match status" value="1"/>
</dbReference>
<dbReference type="PROSITE" id="PS50887">
    <property type="entry name" value="GGDEF"/>
    <property type="match status" value="1"/>
</dbReference>
<protein>
    <recommendedName>
        <fullName evidence="2">GGDEF domain-containing protein</fullName>
    </recommendedName>
</protein>
<name>A0A2P6MLG1_ALKUR</name>
<feature type="transmembrane region" description="Helical" evidence="1">
    <location>
        <begin position="415"/>
        <end position="437"/>
    </location>
</feature>
<dbReference type="Pfam" id="PF00990">
    <property type="entry name" value="GGDEF"/>
    <property type="match status" value="1"/>
</dbReference>
<feature type="transmembrane region" description="Helical" evidence="1">
    <location>
        <begin position="536"/>
        <end position="557"/>
    </location>
</feature>
<evidence type="ECO:0000259" key="2">
    <source>
        <dbReference type="PROSITE" id="PS50887"/>
    </source>
</evidence>
<feature type="transmembrane region" description="Helical" evidence="1">
    <location>
        <begin position="510"/>
        <end position="530"/>
    </location>
</feature>
<keyword evidence="1" id="KW-1133">Transmembrane helix</keyword>
<comment type="caution">
    <text evidence="3">The sequence shown here is derived from an EMBL/GenBank/DDBJ whole genome shotgun (WGS) entry which is preliminary data.</text>
</comment>
<sequence length="741" mass="83530">MLTEIDRALVPPCFNDERLVMLQLPCYRITAFFRVRTVRTATRPAVTGKRPLMPFSLIERLLVQRPNGSGWRFKSETDVKAGASAGERTGGRQRSYYGTDGFCIVPHTDGFFRDACERPAQVQFHSNHPLLKNLSSSLFPWVERSKPGYLVDSLFSVMICTLFVLVLCYDKNTYSRSGRGATMMRTRLTRTIGLAVLALLLLGSLAVFFPGASLLLTAPPIHPLEEEWSYTTDSASGTLSSLPQTLDAPPGTPVVLERELPEAFAGPRSIMFRASLQQSHVYLNDELILQGLEETSGPARLPVASHWGLVHLPPESNGKTLTIQLTSPYEGMSGVVNEMYYGSSGGLLLHLVDAHLYELISAFGILLLGIILTAVYMLFYRMQPYELLYIGLFSIAIAFWLFAETRMLQFFTGSQWLLGGLAYMMIPLIPIPIFLYVRDVVFQQKKPVMTVFAYTFFAQFLLVTTLQFTGVMDFFISVQVSLVMLVTGFVWTVSLVVREMVLRNNKEAKLFLLSFSALFLTAILEIIRFFTADPVLMADFIRIGFFLFVLTLTVHSIRQILQRVRRTQELEISHQLAYRDPLTGGPNRLAFDQALDTCFTKEAPPYRRLAYFDLNNLKPINDTFGHREGDKALLQVFEQLQLTFGRYGTCYRIGGDEFACLLPDESETRYEQINAQLDAALKEKSRTLPYALRLASGSAALDPNRDHSPGDWLHRADHAMYAEKQRMKAESSFYTNESGPS</sequence>
<feature type="transmembrane region" description="Helical" evidence="1">
    <location>
        <begin position="474"/>
        <end position="498"/>
    </location>
</feature>
<dbReference type="SUPFAM" id="SSF55073">
    <property type="entry name" value="Nucleotide cyclase"/>
    <property type="match status" value="1"/>
</dbReference>
<dbReference type="InterPro" id="IPR000160">
    <property type="entry name" value="GGDEF_dom"/>
</dbReference>
<dbReference type="AlphaFoldDB" id="A0A2P6MLG1"/>
<keyword evidence="1" id="KW-0472">Membrane</keyword>
<feature type="transmembrane region" description="Helical" evidence="1">
    <location>
        <begin position="191"/>
        <end position="216"/>
    </location>
</feature>
<dbReference type="OrthoDB" id="9804955at2"/>
<feature type="transmembrane region" description="Helical" evidence="1">
    <location>
        <begin position="449"/>
        <end position="468"/>
    </location>
</feature>
<organism evidence="3 4">
    <name type="scientific">Alkalicoccus urumqiensis</name>
    <name type="common">Bacillus urumqiensis</name>
    <dbReference type="NCBI Taxonomy" id="1548213"/>
    <lineage>
        <taxon>Bacteria</taxon>
        <taxon>Bacillati</taxon>
        <taxon>Bacillota</taxon>
        <taxon>Bacilli</taxon>
        <taxon>Bacillales</taxon>
        <taxon>Bacillaceae</taxon>
        <taxon>Alkalicoccus</taxon>
    </lineage>
</organism>
<dbReference type="PANTHER" id="PTHR45138">
    <property type="entry name" value="REGULATORY COMPONENTS OF SENSORY TRANSDUCTION SYSTEM"/>
    <property type="match status" value="1"/>
</dbReference>
<dbReference type="GO" id="GO:0052621">
    <property type="term" value="F:diguanylate cyclase activity"/>
    <property type="evidence" value="ECO:0007669"/>
    <property type="project" value="TreeGrafter"/>
</dbReference>
<dbReference type="InterPro" id="IPR029787">
    <property type="entry name" value="Nucleotide_cyclase"/>
</dbReference>
<feature type="transmembrane region" description="Helical" evidence="1">
    <location>
        <begin position="359"/>
        <end position="380"/>
    </location>
</feature>
<dbReference type="Gene3D" id="3.30.70.270">
    <property type="match status" value="1"/>
</dbReference>
<keyword evidence="4" id="KW-1185">Reference proteome</keyword>
<feature type="transmembrane region" description="Helical" evidence="1">
    <location>
        <begin position="387"/>
        <end position="403"/>
    </location>
</feature>
<feature type="transmembrane region" description="Helical" evidence="1">
    <location>
        <begin position="149"/>
        <end position="170"/>
    </location>
</feature>
<dbReference type="InterPro" id="IPR050469">
    <property type="entry name" value="Diguanylate_Cyclase"/>
</dbReference>
<keyword evidence="1" id="KW-0812">Transmembrane</keyword>
<dbReference type="SMART" id="SM00267">
    <property type="entry name" value="GGDEF"/>
    <property type="match status" value="1"/>
</dbReference>
<reference evidence="3 4" key="1">
    <citation type="submission" date="2018-03" db="EMBL/GenBank/DDBJ databases">
        <title>Bacillus urumqiensis sp. nov., a moderately haloalkaliphilic bacterium isolated from a salt lake.</title>
        <authorList>
            <person name="Zhao B."/>
            <person name="Liao Z."/>
        </authorList>
    </citation>
    <scope>NUCLEOTIDE SEQUENCE [LARGE SCALE GENOMIC DNA]</scope>
    <source>
        <strain evidence="3 4">BZ-SZ-XJ18</strain>
    </source>
</reference>
<dbReference type="CDD" id="cd01949">
    <property type="entry name" value="GGDEF"/>
    <property type="match status" value="1"/>
</dbReference>
<dbReference type="GO" id="GO:0043709">
    <property type="term" value="P:cell adhesion involved in single-species biofilm formation"/>
    <property type="evidence" value="ECO:0007669"/>
    <property type="project" value="TreeGrafter"/>
</dbReference>
<dbReference type="GO" id="GO:0005886">
    <property type="term" value="C:plasma membrane"/>
    <property type="evidence" value="ECO:0007669"/>
    <property type="project" value="TreeGrafter"/>
</dbReference>
<dbReference type="PANTHER" id="PTHR45138:SF24">
    <property type="entry name" value="DIGUANYLATE CYCLASE DGCC-RELATED"/>
    <property type="match status" value="1"/>
</dbReference>
<gene>
    <name evidence="3" type="ORF">C6I21_00685</name>
</gene>
<feature type="domain" description="GGDEF" evidence="2">
    <location>
        <begin position="605"/>
        <end position="736"/>
    </location>
</feature>
<dbReference type="InterPro" id="IPR043128">
    <property type="entry name" value="Rev_trsase/Diguanyl_cyclase"/>
</dbReference>
<dbReference type="EMBL" id="PVNS01000001">
    <property type="protein sequence ID" value="PRO67117.1"/>
    <property type="molecule type" value="Genomic_DNA"/>
</dbReference>
<evidence type="ECO:0000313" key="3">
    <source>
        <dbReference type="EMBL" id="PRO67117.1"/>
    </source>
</evidence>
<evidence type="ECO:0000313" key="4">
    <source>
        <dbReference type="Proteomes" id="UP000243650"/>
    </source>
</evidence>
<evidence type="ECO:0000256" key="1">
    <source>
        <dbReference type="SAM" id="Phobius"/>
    </source>
</evidence>